<feature type="domain" description="Peptidase M16 C-terminal" evidence="4">
    <location>
        <begin position="198"/>
        <end position="371"/>
    </location>
</feature>
<keyword evidence="2" id="KW-0732">Signal</keyword>
<feature type="region of interest" description="Disordered" evidence="1">
    <location>
        <begin position="438"/>
        <end position="464"/>
    </location>
</feature>
<sequence length="464" mass="49630">MFARMIHRLPAAGALFALLCLAQTALATPEIQTWRTEAGAKVLFVAAPDLPMLDIRVALDAGSGRDGERPGIASLTAGLLTQGAGDWDADTIAERVESIGAQISTSTDRDMTSASLRGLTDPAALETAVATLTQVLSNPSFNPKDVERLKRNRLTALRQAEQDPGTVGSKALYRAVFGDHPYASDPSGTAESVEQLGPEDFKQFHRNYYRASGATIALVGAIDRAQAEAIAESISAGLPQGQAPPPLPPVTALDAGESRIIHFPSSQTHLYAGAPGMQRGDPDYFPLYVGNHILGGSGLVSLLMEEVREKRGLSYSVYSYFLPLAQPGPFVLGLQTKNAQAEQAREVLLGTLKQFVSDGPSEEQLADAVKNITGGFPLRIASNAKIVSYLAVIGFYDLPLDHLERFNERVRAVTREQIRDAFQRRVQPENLRIVMVGQPEKGETDASAGQTTAPEKAGSDAGTL</sequence>
<dbReference type="InterPro" id="IPR011249">
    <property type="entry name" value="Metalloenz_LuxS/M16"/>
</dbReference>
<accession>A0ABZ0SGN7</accession>
<dbReference type="SUPFAM" id="SSF63411">
    <property type="entry name" value="LuxS/MPP-like metallohydrolase"/>
    <property type="match status" value="2"/>
</dbReference>
<reference evidence="5 6" key="1">
    <citation type="journal article" date="2023" name="Microorganisms">
        <title>Thiorhodovibrio frisius and Trv. litoralis spp. nov., Two Novel Members from a Clade of Fastidious Purple Sulfur Bacteria That Exhibit Unique Red-Shifted Light-Harvesting Capabilities.</title>
        <authorList>
            <person name="Methner A."/>
            <person name="Kuzyk S.B."/>
            <person name="Petersen J."/>
            <person name="Bauer S."/>
            <person name="Brinkmann H."/>
            <person name="Sichau K."/>
            <person name="Wanner G."/>
            <person name="Wolf J."/>
            <person name="Neumann-Schaal M."/>
            <person name="Henke P."/>
            <person name="Tank M."/>
            <person name="Sproer C."/>
            <person name="Bunk B."/>
            <person name="Overmann J."/>
        </authorList>
    </citation>
    <scope>NUCLEOTIDE SEQUENCE [LARGE SCALE GENOMIC DNA]</scope>
    <source>
        <strain evidence="5 6">DSM 6702</strain>
    </source>
</reference>
<protein>
    <submittedName>
        <fullName evidence="5">Coenzyme PQQ biosynthesis protein PqqF</fullName>
    </submittedName>
</protein>
<dbReference type="RefSeq" id="WP_328985211.1">
    <property type="nucleotide sequence ID" value="NZ_CP121472.1"/>
</dbReference>
<evidence type="ECO:0000259" key="4">
    <source>
        <dbReference type="Pfam" id="PF05193"/>
    </source>
</evidence>
<evidence type="ECO:0000313" key="6">
    <source>
        <dbReference type="Proteomes" id="UP001432180"/>
    </source>
</evidence>
<dbReference type="InterPro" id="IPR011765">
    <property type="entry name" value="Pept_M16_N"/>
</dbReference>
<feature type="chain" id="PRO_5046370320" evidence="2">
    <location>
        <begin position="28"/>
        <end position="464"/>
    </location>
</feature>
<name>A0ABZ0SGN7_9GAMM</name>
<feature type="domain" description="Peptidase M16 N-terminal" evidence="3">
    <location>
        <begin position="53"/>
        <end position="184"/>
    </location>
</feature>
<dbReference type="EMBL" id="CP121472">
    <property type="protein sequence ID" value="WPL19468.1"/>
    <property type="molecule type" value="Genomic_DNA"/>
</dbReference>
<proteinExistence type="predicted"/>
<dbReference type="InterPro" id="IPR007863">
    <property type="entry name" value="Peptidase_M16_C"/>
</dbReference>
<evidence type="ECO:0000256" key="2">
    <source>
        <dbReference type="SAM" id="SignalP"/>
    </source>
</evidence>
<evidence type="ECO:0000256" key="1">
    <source>
        <dbReference type="SAM" id="MobiDB-lite"/>
    </source>
</evidence>
<evidence type="ECO:0000259" key="3">
    <source>
        <dbReference type="Pfam" id="PF00675"/>
    </source>
</evidence>
<dbReference type="Pfam" id="PF05193">
    <property type="entry name" value="Peptidase_M16_C"/>
    <property type="match status" value="1"/>
</dbReference>
<dbReference type="Pfam" id="PF00675">
    <property type="entry name" value="Peptidase_M16"/>
    <property type="match status" value="1"/>
</dbReference>
<evidence type="ECO:0000313" key="5">
    <source>
        <dbReference type="EMBL" id="WPL19468.1"/>
    </source>
</evidence>
<dbReference type="Proteomes" id="UP001432180">
    <property type="component" value="Chromosome"/>
</dbReference>
<dbReference type="PANTHER" id="PTHR11851:SF224">
    <property type="entry name" value="PROCESSING PROTEASE"/>
    <property type="match status" value="1"/>
</dbReference>
<dbReference type="PANTHER" id="PTHR11851">
    <property type="entry name" value="METALLOPROTEASE"/>
    <property type="match status" value="1"/>
</dbReference>
<gene>
    <name evidence="5" type="ORF">Thiowin_04597</name>
</gene>
<dbReference type="Gene3D" id="3.30.830.10">
    <property type="entry name" value="Metalloenzyme, LuxS/M16 peptidase-like"/>
    <property type="match status" value="2"/>
</dbReference>
<dbReference type="InterPro" id="IPR050361">
    <property type="entry name" value="MPP/UQCRC_Complex"/>
</dbReference>
<feature type="signal peptide" evidence="2">
    <location>
        <begin position="1"/>
        <end position="27"/>
    </location>
</feature>
<organism evidence="5 6">
    <name type="scientific">Thiorhodovibrio winogradskyi</name>
    <dbReference type="NCBI Taxonomy" id="77007"/>
    <lineage>
        <taxon>Bacteria</taxon>
        <taxon>Pseudomonadati</taxon>
        <taxon>Pseudomonadota</taxon>
        <taxon>Gammaproteobacteria</taxon>
        <taxon>Chromatiales</taxon>
        <taxon>Chromatiaceae</taxon>
        <taxon>Thiorhodovibrio</taxon>
    </lineage>
</organism>
<keyword evidence="6" id="KW-1185">Reference proteome</keyword>